<feature type="transmembrane region" description="Helical" evidence="6">
    <location>
        <begin position="291"/>
        <end position="311"/>
    </location>
</feature>
<keyword evidence="9" id="KW-1185">Reference proteome</keyword>
<dbReference type="InterPro" id="IPR036890">
    <property type="entry name" value="HATPase_C_sf"/>
</dbReference>
<evidence type="ECO:0000256" key="4">
    <source>
        <dbReference type="ARBA" id="ARBA00022679"/>
    </source>
</evidence>
<dbReference type="SMART" id="SM00304">
    <property type="entry name" value="HAMP"/>
    <property type="match status" value="1"/>
</dbReference>
<dbReference type="InterPro" id="IPR050640">
    <property type="entry name" value="Bact_2-comp_sensor_kinase"/>
</dbReference>
<keyword evidence="3" id="KW-0597">Phosphoprotein</keyword>
<dbReference type="InterPro" id="IPR003660">
    <property type="entry name" value="HAMP_dom"/>
</dbReference>
<dbReference type="Gene3D" id="3.30.565.10">
    <property type="entry name" value="Histidine kinase-like ATPase, C-terminal domain"/>
    <property type="match status" value="1"/>
</dbReference>
<dbReference type="Gene3D" id="3.30.450.20">
    <property type="entry name" value="PAS domain"/>
    <property type="match status" value="1"/>
</dbReference>
<sequence length="581" mass="66854">MKQERRLKLSIYSKIVFVFLLVIVPICTMSLVINQKGMKSVKGELSKQLEVGVQNFMETFANELASMSKHQQEFILDKDLMNISFGGTMIKPYEMSQRMLYIEEKLGMIQDSSTLIRNVSAYIPILDRDISTLGNVSTLPAEEYDMVMKAARSSASKVVEWQGRLFIVLPYPSLALYDLDPSYALSIELGVDTLKQELSQFTKYGNGGYVLWNDEQSWSVTSEQDSQLVDAIQASLRTKHNGHTLSGVYPYRYNKTDYIVVHQYVPGSDMTLAVYVPEEEVLGQLSVYGNWFWIISILSVFVILFFSAWIYRQIHRPMSQLVRSLRKVENGVLEKMPVTRRADEFSYLYTQFNSMVDQLNVLIHQVYEQRIRSQSSELKQLQSQINPHFLYNTYFTLYRLAKIHDIDKVILFCEYLGNYFQYITRTGAESVSIEMELQHSRAYTDIQGIRFSERIAVSFNEFPAEMAELKVPQLFLQPILENAYNHGLENMLSAGKINVTLKSTELFHQIIVEDNGQELSEEVIEELRNKLRYRGDALETTGLINVHRRIQLFYGNGSGIELKRSELGGLQVTVHISRSAV</sequence>
<organism evidence="8 9">
    <name type="scientific">Paenibacillus sacheonensis</name>
    <dbReference type="NCBI Taxonomy" id="742054"/>
    <lineage>
        <taxon>Bacteria</taxon>
        <taxon>Bacillati</taxon>
        <taxon>Bacillota</taxon>
        <taxon>Bacilli</taxon>
        <taxon>Bacillales</taxon>
        <taxon>Paenibacillaceae</taxon>
        <taxon>Paenibacillus</taxon>
    </lineage>
</organism>
<evidence type="ECO:0000256" key="3">
    <source>
        <dbReference type="ARBA" id="ARBA00022553"/>
    </source>
</evidence>
<keyword evidence="5 6" id="KW-0472">Membrane</keyword>
<keyword evidence="2" id="KW-1003">Cell membrane</keyword>
<proteinExistence type="predicted"/>
<evidence type="ECO:0000313" key="8">
    <source>
        <dbReference type="EMBL" id="NBC69711.1"/>
    </source>
</evidence>
<dbReference type="SUPFAM" id="SSF158472">
    <property type="entry name" value="HAMP domain-like"/>
    <property type="match status" value="1"/>
</dbReference>
<keyword evidence="6" id="KW-1133">Transmembrane helix</keyword>
<evidence type="ECO:0000259" key="7">
    <source>
        <dbReference type="PROSITE" id="PS50885"/>
    </source>
</evidence>
<evidence type="ECO:0000256" key="5">
    <source>
        <dbReference type="ARBA" id="ARBA00023136"/>
    </source>
</evidence>
<dbReference type="EMBL" id="JAAAMU010000005">
    <property type="protein sequence ID" value="NBC69711.1"/>
    <property type="molecule type" value="Genomic_DNA"/>
</dbReference>
<dbReference type="Pfam" id="PF06580">
    <property type="entry name" value="His_kinase"/>
    <property type="match status" value="1"/>
</dbReference>
<evidence type="ECO:0000256" key="1">
    <source>
        <dbReference type="ARBA" id="ARBA00004651"/>
    </source>
</evidence>
<feature type="domain" description="HAMP" evidence="7">
    <location>
        <begin position="312"/>
        <end position="364"/>
    </location>
</feature>
<keyword evidence="6" id="KW-0812">Transmembrane</keyword>
<dbReference type="Proteomes" id="UP000558113">
    <property type="component" value="Unassembled WGS sequence"/>
</dbReference>
<dbReference type="PANTHER" id="PTHR34220">
    <property type="entry name" value="SENSOR HISTIDINE KINASE YPDA"/>
    <property type="match status" value="1"/>
</dbReference>
<dbReference type="RefSeq" id="WP_161697839.1">
    <property type="nucleotide sequence ID" value="NZ_JAAAMU010000005.1"/>
</dbReference>
<dbReference type="Pfam" id="PF00672">
    <property type="entry name" value="HAMP"/>
    <property type="match status" value="1"/>
</dbReference>
<dbReference type="AlphaFoldDB" id="A0A7X4YQB0"/>
<dbReference type="OrthoDB" id="2062925at2"/>
<comment type="subcellular location">
    <subcellularLocation>
        <location evidence="1">Cell membrane</location>
        <topology evidence="1">Multi-pass membrane protein</topology>
    </subcellularLocation>
</comment>
<comment type="caution">
    <text evidence="8">The sequence shown here is derived from an EMBL/GenBank/DDBJ whole genome shotgun (WGS) entry which is preliminary data.</text>
</comment>
<evidence type="ECO:0000256" key="6">
    <source>
        <dbReference type="SAM" id="Phobius"/>
    </source>
</evidence>
<dbReference type="GO" id="GO:0005886">
    <property type="term" value="C:plasma membrane"/>
    <property type="evidence" value="ECO:0007669"/>
    <property type="project" value="UniProtKB-SubCell"/>
</dbReference>
<reference evidence="8 9" key="1">
    <citation type="submission" date="2020-01" db="EMBL/GenBank/DDBJ databases">
        <title>Paenibacillus soybeanensis sp. nov. isolated from the nodules of soybean (Glycine max(L.) Merr).</title>
        <authorList>
            <person name="Wang H."/>
        </authorList>
    </citation>
    <scope>NUCLEOTIDE SEQUENCE [LARGE SCALE GENOMIC DNA]</scope>
    <source>
        <strain evidence="8 9">DSM 23054</strain>
    </source>
</reference>
<evidence type="ECO:0000256" key="2">
    <source>
        <dbReference type="ARBA" id="ARBA00022475"/>
    </source>
</evidence>
<accession>A0A7X4YQB0</accession>
<feature type="transmembrane region" description="Helical" evidence="6">
    <location>
        <begin position="12"/>
        <end position="33"/>
    </location>
</feature>
<dbReference type="PANTHER" id="PTHR34220:SF7">
    <property type="entry name" value="SENSOR HISTIDINE KINASE YPDA"/>
    <property type="match status" value="1"/>
</dbReference>
<name>A0A7X4YQB0_9BACL</name>
<keyword evidence="4" id="KW-0808">Transferase</keyword>
<evidence type="ECO:0000313" key="9">
    <source>
        <dbReference type="Proteomes" id="UP000558113"/>
    </source>
</evidence>
<dbReference type="GO" id="GO:0000155">
    <property type="term" value="F:phosphorelay sensor kinase activity"/>
    <property type="evidence" value="ECO:0007669"/>
    <property type="project" value="InterPro"/>
</dbReference>
<protein>
    <submittedName>
        <fullName evidence="8">HAMP domain-containing protein</fullName>
    </submittedName>
</protein>
<dbReference type="CDD" id="cd06225">
    <property type="entry name" value="HAMP"/>
    <property type="match status" value="1"/>
</dbReference>
<dbReference type="Gene3D" id="1.10.287.130">
    <property type="match status" value="1"/>
</dbReference>
<gene>
    <name evidence="8" type="ORF">GT003_11970</name>
</gene>
<dbReference type="PROSITE" id="PS50885">
    <property type="entry name" value="HAMP"/>
    <property type="match status" value="1"/>
</dbReference>
<dbReference type="SUPFAM" id="SSF55874">
    <property type="entry name" value="ATPase domain of HSP90 chaperone/DNA topoisomerase II/histidine kinase"/>
    <property type="match status" value="1"/>
</dbReference>
<dbReference type="InterPro" id="IPR010559">
    <property type="entry name" value="Sig_transdc_His_kin_internal"/>
</dbReference>